<dbReference type="PROSITE" id="PS51782">
    <property type="entry name" value="LYSM"/>
    <property type="match status" value="3"/>
</dbReference>
<reference evidence="8" key="1">
    <citation type="journal article" date="2019" name="Int. J. Syst. Evol. Microbiol.">
        <title>The Global Catalogue of Microorganisms (GCM) 10K type strain sequencing project: providing services to taxonomists for standard genome sequencing and annotation.</title>
        <authorList>
            <consortium name="The Broad Institute Genomics Platform"/>
            <consortium name="The Broad Institute Genome Sequencing Center for Infectious Disease"/>
            <person name="Wu L."/>
            <person name="Ma J."/>
        </authorList>
    </citation>
    <scope>NUCLEOTIDE SEQUENCE [LARGE SCALE GENOMIC DNA]</scope>
    <source>
        <strain evidence="8">KCTC 42808</strain>
    </source>
</reference>
<feature type="chain" id="PRO_5045340280" evidence="5">
    <location>
        <begin position="23"/>
        <end position="645"/>
    </location>
</feature>
<keyword evidence="5" id="KW-0732">Signal</keyword>
<dbReference type="InterPro" id="IPR001828">
    <property type="entry name" value="ANF_lig-bd_rcpt"/>
</dbReference>
<evidence type="ECO:0000256" key="4">
    <source>
        <dbReference type="ARBA" id="ARBA00023136"/>
    </source>
</evidence>
<dbReference type="Proteomes" id="UP001597467">
    <property type="component" value="Unassembled WGS sequence"/>
</dbReference>
<accession>A0ABW5K154</accession>
<dbReference type="Gene3D" id="3.10.350.10">
    <property type="entry name" value="LysM domain"/>
    <property type="match status" value="3"/>
</dbReference>
<dbReference type="RefSeq" id="WP_379902274.1">
    <property type="nucleotide sequence ID" value="NZ_JBHULM010000009.1"/>
</dbReference>
<keyword evidence="4" id="KW-0472">Membrane</keyword>
<evidence type="ECO:0000259" key="6">
    <source>
        <dbReference type="PROSITE" id="PS51782"/>
    </source>
</evidence>
<evidence type="ECO:0000313" key="8">
    <source>
        <dbReference type="Proteomes" id="UP001597467"/>
    </source>
</evidence>
<feature type="domain" description="LysM" evidence="6">
    <location>
        <begin position="151"/>
        <end position="194"/>
    </location>
</feature>
<evidence type="ECO:0000256" key="3">
    <source>
        <dbReference type="ARBA" id="ARBA00022989"/>
    </source>
</evidence>
<comment type="caution">
    <text evidence="7">The sequence shown here is derived from an EMBL/GenBank/DDBJ whole genome shotgun (WGS) entry which is preliminary data.</text>
</comment>
<feature type="domain" description="LysM" evidence="6">
    <location>
        <begin position="26"/>
        <end position="76"/>
    </location>
</feature>
<dbReference type="Pfam" id="PF01094">
    <property type="entry name" value="ANF_receptor"/>
    <property type="match status" value="1"/>
</dbReference>
<evidence type="ECO:0000256" key="2">
    <source>
        <dbReference type="ARBA" id="ARBA00022692"/>
    </source>
</evidence>
<dbReference type="Gene3D" id="3.40.50.2300">
    <property type="match status" value="2"/>
</dbReference>
<proteinExistence type="predicted"/>
<dbReference type="PROSITE" id="PS51257">
    <property type="entry name" value="PROKAR_LIPOPROTEIN"/>
    <property type="match status" value="1"/>
</dbReference>
<dbReference type="InterPro" id="IPR036779">
    <property type="entry name" value="LysM_dom_sf"/>
</dbReference>
<keyword evidence="3" id="KW-1133">Transmembrane helix</keyword>
<organism evidence="7 8">
    <name type="scientific">Lacinutrix gracilariae</name>
    <dbReference type="NCBI Taxonomy" id="1747198"/>
    <lineage>
        <taxon>Bacteria</taxon>
        <taxon>Pseudomonadati</taxon>
        <taxon>Bacteroidota</taxon>
        <taxon>Flavobacteriia</taxon>
        <taxon>Flavobacteriales</taxon>
        <taxon>Flavobacteriaceae</taxon>
        <taxon>Lacinutrix</taxon>
    </lineage>
</organism>
<keyword evidence="2" id="KW-0812">Transmembrane</keyword>
<comment type="subcellular location">
    <subcellularLocation>
        <location evidence="1">Membrane</location>
    </subcellularLocation>
</comment>
<dbReference type="SUPFAM" id="SSF53822">
    <property type="entry name" value="Periplasmic binding protein-like I"/>
    <property type="match status" value="1"/>
</dbReference>
<evidence type="ECO:0000256" key="5">
    <source>
        <dbReference type="SAM" id="SignalP"/>
    </source>
</evidence>
<dbReference type="InterPro" id="IPR018392">
    <property type="entry name" value="LysM"/>
</dbReference>
<dbReference type="EMBL" id="JBHULM010000009">
    <property type="protein sequence ID" value="MFD2541980.1"/>
    <property type="molecule type" value="Genomic_DNA"/>
</dbReference>
<name>A0ABW5K154_9FLAO</name>
<evidence type="ECO:0000256" key="1">
    <source>
        <dbReference type="ARBA" id="ARBA00004370"/>
    </source>
</evidence>
<dbReference type="CDD" id="cd06268">
    <property type="entry name" value="PBP1_ABC_transporter_LIVBP-like"/>
    <property type="match status" value="1"/>
</dbReference>
<keyword evidence="8" id="KW-1185">Reference proteome</keyword>
<dbReference type="PANTHER" id="PTHR33734:SF22">
    <property type="entry name" value="MEMBRANE-BOUND LYTIC MUREIN TRANSGLYCOSYLASE D"/>
    <property type="match status" value="1"/>
</dbReference>
<dbReference type="PANTHER" id="PTHR33734">
    <property type="entry name" value="LYSM DOMAIN-CONTAINING GPI-ANCHORED PROTEIN 2"/>
    <property type="match status" value="1"/>
</dbReference>
<dbReference type="Pfam" id="PF01476">
    <property type="entry name" value="LysM"/>
    <property type="match status" value="4"/>
</dbReference>
<dbReference type="InterPro" id="IPR028082">
    <property type="entry name" value="Peripla_BP_I"/>
</dbReference>
<dbReference type="CDD" id="cd00118">
    <property type="entry name" value="LysM"/>
    <property type="match status" value="3"/>
</dbReference>
<feature type="domain" description="LysM" evidence="6">
    <location>
        <begin position="91"/>
        <end position="135"/>
    </location>
</feature>
<dbReference type="SMART" id="SM00257">
    <property type="entry name" value="LysM"/>
    <property type="match status" value="4"/>
</dbReference>
<feature type="signal peptide" evidence="5">
    <location>
        <begin position="1"/>
        <end position="22"/>
    </location>
</feature>
<gene>
    <name evidence="7" type="ORF">ACFSSB_06570</name>
</gene>
<evidence type="ECO:0000313" key="7">
    <source>
        <dbReference type="EMBL" id="MFD2541980.1"/>
    </source>
</evidence>
<sequence>MKNLIYIFSLVLVFSCVTKAQAQNYDTHRVKSGETIESIAKQYSVTPYDIYSLNPDAKKELKENAVLIIPKSKIATPQTTSTTVKEFQRFIEHKVKRKETLYSLSKKYNVEQDEIKKHNPSLYANNLRKGDKIKIPVYKTKTVVETVKTTSDYTVLPKEGKWRIAYKYGITVEELEALNPNMPATLNVGQVIQVPNLKTTEVKQIDDRYSYYTVLPKEGFYRLKLKLKLEQEELEALNPSLKETGLKSGMVLKIPYSNTTTETGEVTSASITTTVATSSLVNNIRNFETKNIAILLPFRLNRVNADSVYDAKKQMQSDRFLSTSLDFYSGVLLAVDSLQKLGVSLKLDVYDTKNQLSEVSNLVRSKNLENADAVIGPLMPKNFEYVASQLEENNVPVISPNLKDLKLSENVFQSMPSSALLKTKMIDFVKSDSTKSHVIIIADAKNAATSNGLKRVFTTASQIHSRKDKDGKDSYYVLKDDIEGKLKPGKNIIFLETQNYTFVSNVTSILNSLNSDENKIVLATTDMNSAFENDEISNYHLSNLNFHFPSVSKTYNEENSNGFVKEYKKKYGDTPNKTAVRGFDLMLDVVLRLSASESMYNSVNEFPLTEYLENKFAYHKNLFGGYYNNTVYVVKYKDLQIVDAQ</sequence>
<dbReference type="SUPFAM" id="SSF54106">
    <property type="entry name" value="LysM domain"/>
    <property type="match status" value="3"/>
</dbReference>
<protein>
    <submittedName>
        <fullName evidence="7">LysM peptidoglycan-binding domain-containing protein</fullName>
    </submittedName>
</protein>